<feature type="region of interest" description="Disordered" evidence="1">
    <location>
        <begin position="444"/>
        <end position="468"/>
    </location>
</feature>
<dbReference type="AlphaFoldDB" id="A0A4C1TH26"/>
<name>A0A4C1TH26_EUMVA</name>
<feature type="compositionally biased region" description="Acidic residues" evidence="1">
    <location>
        <begin position="525"/>
        <end position="534"/>
    </location>
</feature>
<feature type="compositionally biased region" description="Basic and acidic residues" evidence="1">
    <location>
        <begin position="389"/>
        <end position="407"/>
    </location>
</feature>
<feature type="domain" description="PiggyBac transposable element-derived protein" evidence="2">
    <location>
        <begin position="4"/>
        <end position="148"/>
    </location>
</feature>
<proteinExistence type="predicted"/>
<protein>
    <submittedName>
        <fullName evidence="3">PiggyBac transposable element-derived protein 4</fullName>
    </submittedName>
</protein>
<sequence length="616" mass="70515">MAEKDKNDRLYTGKPIIDIIIKNCKKLLTPRDCIVVDESIVPFQGRLKIRQYNTGKSHKYGLKVYKTTTDDGCVWMYKVYTGQDPQIDNLDKPGSVVIELCEELLDAGRMIIVDNFYTSLPLSEYLLQRKTDLCVKLVLKQIISSPKLATKYKRAFSVTQHERPHKTPSEALSIFVEAGLFRRQYEIIKNANENTYLYYSILQKDKQKCYPEKEAYRVTDTCAEIKLQSLLDHTAISLLIHLGEVLQLRNEGERSSSVLMCKWGCDGSQVQYKQKFQIDSDPDANLFRNSFVPLQLVYSKNQKKEVNPRALEFGLFILHARIRLFEFILNLVYNLPLKKWQLIAENDKDVGKQRKREIQKKFREKLSLIVDVPKPRFGTASDGNATEPQPKEIYGDEESSLKTDKTRGATPPATVTFRHIIDASYGRKPSECTRVSIGRISVSQTYRSSVSPPPQRTRKRNGPLKDPDIYGILVAESDDNCSNFDNDVGDPDFVIESNHNSESEQSKNEAVDQLVNEVYQEEINLEQDQEEYASETEARRDYGSNGQNEEQERNEQDRQDREEKEAVIPEEPTTSNPRFFYGKNRTLNGSGEKAMSGAADATAARRGRLRGPRVDE</sequence>
<reference evidence="3 4" key="1">
    <citation type="journal article" date="2019" name="Commun. Biol.">
        <title>The bagworm genome reveals a unique fibroin gene that provides high tensile strength.</title>
        <authorList>
            <person name="Kono N."/>
            <person name="Nakamura H."/>
            <person name="Ohtoshi R."/>
            <person name="Tomita M."/>
            <person name="Numata K."/>
            <person name="Arakawa K."/>
        </authorList>
    </citation>
    <scope>NUCLEOTIDE SEQUENCE [LARGE SCALE GENOMIC DNA]</scope>
</reference>
<feature type="compositionally biased region" description="Basic and acidic residues" evidence="1">
    <location>
        <begin position="499"/>
        <end position="510"/>
    </location>
</feature>
<gene>
    <name evidence="3" type="primary">PGBD4</name>
    <name evidence="3" type="ORF">EVAR_10356_1</name>
</gene>
<feature type="region of interest" description="Disordered" evidence="1">
    <location>
        <begin position="481"/>
        <end position="510"/>
    </location>
</feature>
<feature type="region of interest" description="Disordered" evidence="1">
    <location>
        <begin position="525"/>
        <end position="616"/>
    </location>
</feature>
<evidence type="ECO:0000259" key="2">
    <source>
        <dbReference type="Pfam" id="PF13843"/>
    </source>
</evidence>
<feature type="compositionally biased region" description="Basic residues" evidence="1">
    <location>
        <begin position="605"/>
        <end position="616"/>
    </location>
</feature>
<evidence type="ECO:0000313" key="4">
    <source>
        <dbReference type="Proteomes" id="UP000299102"/>
    </source>
</evidence>
<feature type="compositionally biased region" description="Basic and acidic residues" evidence="1">
    <location>
        <begin position="550"/>
        <end position="567"/>
    </location>
</feature>
<dbReference type="PANTHER" id="PTHR46599">
    <property type="entry name" value="PIGGYBAC TRANSPOSABLE ELEMENT-DERIVED PROTEIN 4"/>
    <property type="match status" value="1"/>
</dbReference>
<evidence type="ECO:0000256" key="1">
    <source>
        <dbReference type="SAM" id="MobiDB-lite"/>
    </source>
</evidence>
<dbReference type="OrthoDB" id="7450257at2759"/>
<dbReference type="EMBL" id="BGZK01000052">
    <property type="protein sequence ID" value="GBP12717.1"/>
    <property type="molecule type" value="Genomic_DNA"/>
</dbReference>
<evidence type="ECO:0000313" key="3">
    <source>
        <dbReference type="EMBL" id="GBP12717.1"/>
    </source>
</evidence>
<dbReference type="Pfam" id="PF13843">
    <property type="entry name" value="DDE_Tnp_1_7"/>
    <property type="match status" value="1"/>
</dbReference>
<organism evidence="3 4">
    <name type="scientific">Eumeta variegata</name>
    <name type="common">Bagworm moth</name>
    <name type="synonym">Eumeta japonica</name>
    <dbReference type="NCBI Taxonomy" id="151549"/>
    <lineage>
        <taxon>Eukaryota</taxon>
        <taxon>Metazoa</taxon>
        <taxon>Ecdysozoa</taxon>
        <taxon>Arthropoda</taxon>
        <taxon>Hexapoda</taxon>
        <taxon>Insecta</taxon>
        <taxon>Pterygota</taxon>
        <taxon>Neoptera</taxon>
        <taxon>Endopterygota</taxon>
        <taxon>Lepidoptera</taxon>
        <taxon>Glossata</taxon>
        <taxon>Ditrysia</taxon>
        <taxon>Tineoidea</taxon>
        <taxon>Psychidae</taxon>
        <taxon>Oiketicinae</taxon>
        <taxon>Eumeta</taxon>
    </lineage>
</organism>
<dbReference type="Proteomes" id="UP000299102">
    <property type="component" value="Unassembled WGS sequence"/>
</dbReference>
<dbReference type="InterPro" id="IPR029526">
    <property type="entry name" value="PGBD"/>
</dbReference>
<dbReference type="PANTHER" id="PTHR46599:SF3">
    <property type="entry name" value="PIGGYBAC TRANSPOSABLE ELEMENT-DERIVED PROTEIN 4"/>
    <property type="match status" value="1"/>
</dbReference>
<comment type="caution">
    <text evidence="3">The sequence shown here is derived from an EMBL/GenBank/DDBJ whole genome shotgun (WGS) entry which is preliminary data.</text>
</comment>
<dbReference type="STRING" id="151549.A0A4C1TH26"/>
<keyword evidence="4" id="KW-1185">Reference proteome</keyword>
<accession>A0A4C1TH26</accession>
<feature type="region of interest" description="Disordered" evidence="1">
    <location>
        <begin position="375"/>
        <end position="411"/>
    </location>
</feature>